<keyword evidence="4" id="KW-1185">Reference proteome</keyword>
<dbReference type="GO" id="GO:0016757">
    <property type="term" value="F:glycosyltransferase activity"/>
    <property type="evidence" value="ECO:0007669"/>
    <property type="project" value="UniProtKB-ARBA"/>
</dbReference>
<evidence type="ECO:0000259" key="1">
    <source>
        <dbReference type="Pfam" id="PF00534"/>
    </source>
</evidence>
<comment type="caution">
    <text evidence="3">The sequence shown here is derived from an EMBL/GenBank/DDBJ whole genome shotgun (WGS) entry which is preliminary data.</text>
</comment>
<gene>
    <name evidence="3" type="ORF">H2508_06220</name>
</gene>
<dbReference type="PANTHER" id="PTHR12526">
    <property type="entry name" value="GLYCOSYLTRANSFERASE"/>
    <property type="match status" value="1"/>
</dbReference>
<dbReference type="Gene3D" id="3.40.50.2000">
    <property type="entry name" value="Glycogen Phosphorylase B"/>
    <property type="match status" value="2"/>
</dbReference>
<keyword evidence="3" id="KW-0808">Transferase</keyword>
<dbReference type="InterPro" id="IPR017522">
    <property type="entry name" value="Sugar_tfrase_PEP-CTERM_Stp2"/>
</dbReference>
<accession>A0A7W2TVK8</accession>
<feature type="domain" description="Glycosyl transferase family 1" evidence="1">
    <location>
        <begin position="199"/>
        <end position="360"/>
    </location>
</feature>
<dbReference type="Pfam" id="PF00534">
    <property type="entry name" value="Glycos_transf_1"/>
    <property type="match status" value="1"/>
</dbReference>
<organism evidence="3 4">
    <name type="scientific">Sediminihaliea albiluteola</name>
    <dbReference type="NCBI Taxonomy" id="2758564"/>
    <lineage>
        <taxon>Bacteria</taxon>
        <taxon>Pseudomonadati</taxon>
        <taxon>Pseudomonadota</taxon>
        <taxon>Gammaproteobacteria</taxon>
        <taxon>Cellvibrionales</taxon>
        <taxon>Halieaceae</taxon>
        <taxon>Sediminihaliea</taxon>
    </lineage>
</organism>
<evidence type="ECO:0000259" key="2">
    <source>
        <dbReference type="Pfam" id="PF13439"/>
    </source>
</evidence>
<dbReference type="EMBL" id="JACFXU010000013">
    <property type="protein sequence ID" value="MBA6412706.1"/>
    <property type="molecule type" value="Genomic_DNA"/>
</dbReference>
<feature type="domain" description="Glycosyltransferase subfamily 4-like N-terminal" evidence="2">
    <location>
        <begin position="21"/>
        <end position="180"/>
    </location>
</feature>
<proteinExistence type="predicted"/>
<dbReference type="SUPFAM" id="SSF53756">
    <property type="entry name" value="UDP-Glycosyltransferase/glycogen phosphorylase"/>
    <property type="match status" value="1"/>
</dbReference>
<dbReference type="InterPro" id="IPR001296">
    <property type="entry name" value="Glyco_trans_1"/>
</dbReference>
<reference evidence="3 4" key="1">
    <citation type="submission" date="2020-07" db="EMBL/GenBank/DDBJ databases">
        <title>Halieaceae bacterium, F7430, whole genome shotgun sequencing project.</title>
        <authorList>
            <person name="Jiang S."/>
            <person name="Liu Z.W."/>
            <person name="Du Z.J."/>
        </authorList>
    </citation>
    <scope>NUCLEOTIDE SEQUENCE [LARGE SCALE GENOMIC DNA]</scope>
    <source>
        <strain evidence="3 4">F7430</strain>
    </source>
</reference>
<dbReference type="InterPro" id="IPR028098">
    <property type="entry name" value="Glyco_trans_4-like_N"/>
</dbReference>
<dbReference type="AlphaFoldDB" id="A0A7W2TVK8"/>
<dbReference type="RefSeq" id="WP_182170237.1">
    <property type="nucleotide sequence ID" value="NZ_JACFXU010000013.1"/>
</dbReference>
<dbReference type="NCBIfam" id="TIGR03088">
    <property type="entry name" value="stp2"/>
    <property type="match status" value="1"/>
</dbReference>
<dbReference type="Pfam" id="PF13439">
    <property type="entry name" value="Glyco_transf_4"/>
    <property type="match status" value="1"/>
</dbReference>
<evidence type="ECO:0000313" key="3">
    <source>
        <dbReference type="EMBL" id="MBA6412706.1"/>
    </source>
</evidence>
<name>A0A7W2TVK8_9GAMM</name>
<sequence>MSGSDTRPPLVLHIIYALGTGGLENGLVHLINGTPKERYRHAIVCLTQADAFGQRITAPGVEVYELNMRAGRDWSAYRRLWKLLRQLRPAIVHSRNLAALEAQLVTLFGPKLRRVHGEHGRDMSDLEGTNYKYRLLRKAMRYLIHRYIAVSRDLSTWLVDYIGVRPDRLRQIYNGVDQSRFHPLLADQNRESLFPKDFLAHKRSLIVGAVGRLAEVKNQRSLLQALARILEINPDLRDTLRLVIVGEGPMRHSLQSLAEELNIAQLLFLTGDRSDVAELLRAMDVFVLPSLAEGVSNTLLEAMASGLPVIATRVGGNPELVSDEDNGLLVPVDDSEALAQAILRLIDSAQLRQQMGQSGTRFVRENFSWPQTVAQYLALYDELLAVG</sequence>
<dbReference type="Proteomes" id="UP000539350">
    <property type="component" value="Unassembled WGS sequence"/>
</dbReference>
<protein>
    <submittedName>
        <fullName evidence="3">TIGR03088 family PEP-CTERM/XrtA system glycosyltransferase</fullName>
    </submittedName>
</protein>
<evidence type="ECO:0000313" key="4">
    <source>
        <dbReference type="Proteomes" id="UP000539350"/>
    </source>
</evidence>